<dbReference type="Pfam" id="PF14200">
    <property type="entry name" value="RicinB_lectin_2"/>
    <property type="match status" value="1"/>
</dbReference>
<feature type="compositionally biased region" description="Low complexity" evidence="3">
    <location>
        <begin position="103"/>
        <end position="122"/>
    </location>
</feature>
<evidence type="ECO:0000313" key="5">
    <source>
        <dbReference type="EMBL" id="GAA1959621.1"/>
    </source>
</evidence>
<dbReference type="SUPFAM" id="SSF55486">
    <property type="entry name" value="Metalloproteases ('zincins'), catalytic domain"/>
    <property type="match status" value="1"/>
</dbReference>
<dbReference type="PROSITE" id="PS50853">
    <property type="entry name" value="FN3"/>
    <property type="match status" value="1"/>
</dbReference>
<feature type="region of interest" description="Disordered" evidence="3">
    <location>
        <begin position="98"/>
        <end position="125"/>
    </location>
</feature>
<protein>
    <recommendedName>
        <fullName evidence="4">Fibronectin type-III domain-containing protein</fullName>
    </recommendedName>
</protein>
<evidence type="ECO:0000259" key="4">
    <source>
        <dbReference type="PROSITE" id="PS50853"/>
    </source>
</evidence>
<feature type="compositionally biased region" description="Low complexity" evidence="3">
    <location>
        <begin position="435"/>
        <end position="492"/>
    </location>
</feature>
<feature type="compositionally biased region" description="Low complexity" evidence="3">
    <location>
        <begin position="411"/>
        <end position="425"/>
    </location>
</feature>
<dbReference type="EMBL" id="BAAAQM010000006">
    <property type="protein sequence ID" value="GAA1959621.1"/>
    <property type="molecule type" value="Genomic_DNA"/>
</dbReference>
<dbReference type="Proteomes" id="UP001499854">
    <property type="component" value="Unassembled WGS sequence"/>
</dbReference>
<keyword evidence="2" id="KW-0624">Polysaccharide degradation</keyword>
<keyword evidence="6" id="KW-1185">Reference proteome</keyword>
<dbReference type="SMART" id="SM00458">
    <property type="entry name" value="RICIN"/>
    <property type="match status" value="1"/>
</dbReference>
<sequence length="732" mass="75859">MSDPDHPVASQQSSSIGDPAAVTSSAPPTQAVKPDHVVPPKPLKAPPKDDKARGMVYAGLTPAAQGTPCVGMYQVSNTVQCSHGPDAPPSGLDVHRGTQPVITPTTATPDTPTTGDGTAPAPSDLLSDAPPVLDAQTGNLTAGARADSAPADTTGAAAAPAGGNAVVCDGDGVTGNRVQVIYMHGPDQDRFAQYLPSFKKWAADTDAIYNASAAETGGVRHIRYATAPDCTVAVLDVEVPAAAMTDFSASNRALAAQGYNRRDRKYMVFADAQVYCGIGTFAGDERAGQDNWSNFGPSYGRSDNGCWTGSVAAHELGHNLGAVNDSAPHSSKAGHCVDEWDIMCYSDSPDYPKMQILCSDQAHDDRLDCNHDDYYNTAPQPGSYLATHWNVANNQFLIAGDNPSPNPSPTPTSTTGTTNTTGGPNPTTPKPTTPTAPTGTTTTPDPTSTTATGPSSTSTSSPGPNPTSTKTPGPSTSVTATTTAGPTGTGPTTPGPTSPAPPPTGPTVNVGQIAQDSVTLSWQATPYATGYDIRLNGRLLGTVQSTVVRVVRMTPDTAYSVTVAVHMQDSNTSRPGRATAFRTLPVTGAVTPDKPYLLLNSLTGLSADLWGGSTRDGNVLISYQRTGATNQQWHFHDAGNGTVQIVSVRSGKCLQAGGQTRPGQYVVQQHCDNTAAAQRWKLTANSGGYTLSPNGSTLVLGISTRWYYGGRLLELQQPSGGSSQNWTVQPSS</sequence>
<feature type="region of interest" description="Disordered" evidence="3">
    <location>
        <begin position="1"/>
        <end position="52"/>
    </location>
</feature>
<keyword evidence="1" id="KW-0326">Glycosidase</keyword>
<keyword evidence="1" id="KW-0378">Hydrolase</keyword>
<dbReference type="InterPro" id="IPR013783">
    <property type="entry name" value="Ig-like_fold"/>
</dbReference>
<dbReference type="CDD" id="cd00063">
    <property type="entry name" value="FN3"/>
    <property type="match status" value="1"/>
</dbReference>
<dbReference type="InterPro" id="IPR000772">
    <property type="entry name" value="Ricin_B_lectin"/>
</dbReference>
<dbReference type="InterPro" id="IPR036116">
    <property type="entry name" value="FN3_sf"/>
</dbReference>
<evidence type="ECO:0000256" key="2">
    <source>
        <dbReference type="ARBA" id="ARBA00023326"/>
    </source>
</evidence>
<evidence type="ECO:0000256" key="3">
    <source>
        <dbReference type="SAM" id="MobiDB-lite"/>
    </source>
</evidence>
<reference evidence="5 6" key="1">
    <citation type="journal article" date="2019" name="Int. J. Syst. Evol. Microbiol.">
        <title>The Global Catalogue of Microorganisms (GCM) 10K type strain sequencing project: providing services to taxonomists for standard genome sequencing and annotation.</title>
        <authorList>
            <consortium name="The Broad Institute Genomics Platform"/>
            <consortium name="The Broad Institute Genome Sequencing Center for Infectious Disease"/>
            <person name="Wu L."/>
            <person name="Ma J."/>
        </authorList>
    </citation>
    <scope>NUCLEOTIDE SEQUENCE [LARGE SCALE GENOMIC DNA]</scope>
    <source>
        <strain evidence="5 6">JCM 16013</strain>
    </source>
</reference>
<feature type="compositionally biased region" description="Pro residues" evidence="3">
    <location>
        <begin position="493"/>
        <end position="505"/>
    </location>
</feature>
<feature type="domain" description="Fibronectin type-III" evidence="4">
    <location>
        <begin position="502"/>
        <end position="586"/>
    </location>
</feature>
<gene>
    <name evidence="5" type="ORF">GCM10009838_14960</name>
</gene>
<dbReference type="InterPro" id="IPR035992">
    <property type="entry name" value="Ricin_B-like_lectins"/>
</dbReference>
<accession>A0ABN2QX34</accession>
<comment type="caution">
    <text evidence="5">The sequence shown here is derived from an EMBL/GenBank/DDBJ whole genome shotgun (WGS) entry which is preliminary data.</text>
</comment>
<evidence type="ECO:0000313" key="6">
    <source>
        <dbReference type="Proteomes" id="UP001499854"/>
    </source>
</evidence>
<dbReference type="Gene3D" id="3.40.390.10">
    <property type="entry name" value="Collagenase (Catalytic Domain)"/>
    <property type="match status" value="1"/>
</dbReference>
<feature type="region of interest" description="Disordered" evidence="3">
    <location>
        <begin position="397"/>
        <end position="509"/>
    </location>
</feature>
<dbReference type="Gene3D" id="2.60.40.10">
    <property type="entry name" value="Immunoglobulins"/>
    <property type="match status" value="1"/>
</dbReference>
<dbReference type="InterPro" id="IPR024079">
    <property type="entry name" value="MetalloPept_cat_dom_sf"/>
</dbReference>
<dbReference type="SUPFAM" id="SSF50370">
    <property type="entry name" value="Ricin B-like lectins"/>
    <property type="match status" value="1"/>
</dbReference>
<dbReference type="Gene3D" id="2.80.10.50">
    <property type="match status" value="1"/>
</dbReference>
<evidence type="ECO:0000256" key="1">
    <source>
        <dbReference type="ARBA" id="ARBA00023295"/>
    </source>
</evidence>
<dbReference type="InterPro" id="IPR003961">
    <property type="entry name" value="FN3_dom"/>
</dbReference>
<dbReference type="SUPFAM" id="SSF49265">
    <property type="entry name" value="Fibronectin type III"/>
    <property type="match status" value="1"/>
</dbReference>
<dbReference type="PROSITE" id="PS50231">
    <property type="entry name" value="RICIN_B_LECTIN"/>
    <property type="match status" value="1"/>
</dbReference>
<keyword evidence="2" id="KW-0119">Carbohydrate metabolism</keyword>
<proteinExistence type="predicted"/>
<dbReference type="SMART" id="SM00060">
    <property type="entry name" value="FN3"/>
    <property type="match status" value="1"/>
</dbReference>
<feature type="compositionally biased region" description="Polar residues" evidence="3">
    <location>
        <begin position="9"/>
        <end position="28"/>
    </location>
</feature>
<name>A0ABN2QX34_9ACTN</name>
<organism evidence="5 6">
    <name type="scientific">Catenulispora subtropica</name>
    <dbReference type="NCBI Taxonomy" id="450798"/>
    <lineage>
        <taxon>Bacteria</taxon>
        <taxon>Bacillati</taxon>
        <taxon>Actinomycetota</taxon>
        <taxon>Actinomycetes</taxon>
        <taxon>Catenulisporales</taxon>
        <taxon>Catenulisporaceae</taxon>
        <taxon>Catenulispora</taxon>
    </lineage>
</organism>
<dbReference type="CDD" id="cd00161">
    <property type="entry name" value="beta-trefoil_Ricin-like"/>
    <property type="match status" value="1"/>
</dbReference>